<dbReference type="PROSITE" id="PS00455">
    <property type="entry name" value="AMP_BINDING"/>
    <property type="match status" value="1"/>
</dbReference>
<protein>
    <submittedName>
        <fullName evidence="5">Acetyl-CoA synthetase-like protein</fullName>
    </submittedName>
</protein>
<dbReference type="Gene3D" id="3.40.50.12780">
    <property type="entry name" value="N-terminal domain of ligase-like"/>
    <property type="match status" value="2"/>
</dbReference>
<dbReference type="STRING" id="1314790.A0A1Y1YAQ9"/>
<feature type="domain" description="Carrier" evidence="4">
    <location>
        <begin position="610"/>
        <end position="679"/>
    </location>
</feature>
<proteinExistence type="predicted"/>
<dbReference type="GO" id="GO:0031177">
    <property type="term" value="F:phosphopantetheine binding"/>
    <property type="evidence" value="ECO:0007669"/>
    <property type="project" value="TreeGrafter"/>
</dbReference>
<dbReference type="Gene3D" id="3.30.300.30">
    <property type="match status" value="1"/>
</dbReference>
<dbReference type="EMBL" id="MCFE01000188">
    <property type="protein sequence ID" value="ORX95053.1"/>
    <property type="molecule type" value="Genomic_DNA"/>
</dbReference>
<dbReference type="InterPro" id="IPR023213">
    <property type="entry name" value="CAT-like_dom_sf"/>
</dbReference>
<keyword evidence="3" id="KW-0436">Ligase</keyword>
<dbReference type="SUPFAM" id="SSF52777">
    <property type="entry name" value="CoA-dependent acyltransferases"/>
    <property type="match status" value="1"/>
</dbReference>
<name>A0A1Y1YAQ9_9FUNG</name>
<dbReference type="InterPro" id="IPR009081">
    <property type="entry name" value="PP-bd_ACP"/>
</dbReference>
<dbReference type="GO" id="GO:0005737">
    <property type="term" value="C:cytoplasm"/>
    <property type="evidence" value="ECO:0007669"/>
    <property type="project" value="TreeGrafter"/>
</dbReference>
<dbReference type="OrthoDB" id="329835at2759"/>
<reference evidence="5 6" key="1">
    <citation type="submission" date="2016-07" db="EMBL/GenBank/DDBJ databases">
        <title>Pervasive Adenine N6-methylation of Active Genes in Fungi.</title>
        <authorList>
            <consortium name="DOE Joint Genome Institute"/>
            <person name="Mondo S.J."/>
            <person name="Dannebaum R.O."/>
            <person name="Kuo R.C."/>
            <person name="Labutti K."/>
            <person name="Haridas S."/>
            <person name="Kuo A."/>
            <person name="Salamov A."/>
            <person name="Ahrendt S.R."/>
            <person name="Lipzen A."/>
            <person name="Sullivan W."/>
            <person name="Andreopoulos W.B."/>
            <person name="Clum A."/>
            <person name="Lindquist E."/>
            <person name="Daum C."/>
            <person name="Ramamoorthy G.K."/>
            <person name="Gryganskyi A."/>
            <person name="Culley D."/>
            <person name="Magnuson J.K."/>
            <person name="James T.Y."/>
            <person name="O'Malley M.A."/>
            <person name="Stajich J.E."/>
            <person name="Spatafora J.W."/>
            <person name="Visel A."/>
            <person name="Grigoriev I.V."/>
        </authorList>
    </citation>
    <scope>NUCLEOTIDE SEQUENCE [LARGE SCALE GENOMIC DNA]</scope>
    <source>
        <strain evidence="5 6">CBS 931.73</strain>
    </source>
</reference>
<organism evidence="5 6">
    <name type="scientific">Basidiobolus meristosporus CBS 931.73</name>
    <dbReference type="NCBI Taxonomy" id="1314790"/>
    <lineage>
        <taxon>Eukaryota</taxon>
        <taxon>Fungi</taxon>
        <taxon>Fungi incertae sedis</taxon>
        <taxon>Zoopagomycota</taxon>
        <taxon>Entomophthoromycotina</taxon>
        <taxon>Basidiobolomycetes</taxon>
        <taxon>Basidiobolales</taxon>
        <taxon>Basidiobolaceae</taxon>
        <taxon>Basidiobolus</taxon>
    </lineage>
</organism>
<keyword evidence="2" id="KW-0597">Phosphoprotein</keyword>
<dbReference type="InterPro" id="IPR036736">
    <property type="entry name" value="ACP-like_sf"/>
</dbReference>
<dbReference type="PROSITE" id="PS50075">
    <property type="entry name" value="CARRIER"/>
    <property type="match status" value="1"/>
</dbReference>
<evidence type="ECO:0000256" key="1">
    <source>
        <dbReference type="ARBA" id="ARBA00022450"/>
    </source>
</evidence>
<dbReference type="InParanoid" id="A0A1Y1YAQ9"/>
<dbReference type="PROSITE" id="PS00012">
    <property type="entry name" value="PHOSPHOPANTETHEINE"/>
    <property type="match status" value="1"/>
</dbReference>
<dbReference type="PRINTS" id="PR00154">
    <property type="entry name" value="AMPBINDING"/>
</dbReference>
<dbReference type="CDD" id="cd05930">
    <property type="entry name" value="A_NRPS"/>
    <property type="match status" value="1"/>
</dbReference>
<evidence type="ECO:0000256" key="3">
    <source>
        <dbReference type="ARBA" id="ARBA00022598"/>
    </source>
</evidence>
<dbReference type="InterPro" id="IPR001242">
    <property type="entry name" value="Condensation_dom"/>
</dbReference>
<evidence type="ECO:0000259" key="4">
    <source>
        <dbReference type="PROSITE" id="PS50075"/>
    </source>
</evidence>
<dbReference type="FunFam" id="2.30.38.10:FF:000001">
    <property type="entry name" value="Non-ribosomal peptide synthetase PvdI"/>
    <property type="match status" value="1"/>
</dbReference>
<dbReference type="SUPFAM" id="SSF56801">
    <property type="entry name" value="Acetyl-CoA synthetase-like"/>
    <property type="match status" value="1"/>
</dbReference>
<dbReference type="Proteomes" id="UP000193498">
    <property type="component" value="Unassembled WGS sequence"/>
</dbReference>
<dbReference type="Pfam" id="PF00501">
    <property type="entry name" value="AMP-binding"/>
    <property type="match status" value="2"/>
</dbReference>
<dbReference type="FunFam" id="1.10.1200.10:FF:000005">
    <property type="entry name" value="Nonribosomal peptide synthetase 1"/>
    <property type="match status" value="1"/>
</dbReference>
<dbReference type="PANTHER" id="PTHR45527">
    <property type="entry name" value="NONRIBOSOMAL PEPTIDE SYNTHETASE"/>
    <property type="match status" value="1"/>
</dbReference>
<dbReference type="InterPro" id="IPR020459">
    <property type="entry name" value="AMP-binding"/>
</dbReference>
<dbReference type="FunFam" id="3.30.300.30:FF:000010">
    <property type="entry name" value="Enterobactin synthetase component F"/>
    <property type="match status" value="1"/>
</dbReference>
<evidence type="ECO:0000313" key="6">
    <source>
        <dbReference type="Proteomes" id="UP000193498"/>
    </source>
</evidence>
<gene>
    <name evidence="5" type="ORF">K493DRAFT_337511</name>
</gene>
<dbReference type="InterPro" id="IPR045851">
    <property type="entry name" value="AMP-bd_C_sf"/>
</dbReference>
<evidence type="ECO:0000256" key="2">
    <source>
        <dbReference type="ARBA" id="ARBA00022553"/>
    </source>
</evidence>
<dbReference type="GO" id="GO:0044550">
    <property type="term" value="P:secondary metabolite biosynthetic process"/>
    <property type="evidence" value="ECO:0007669"/>
    <property type="project" value="TreeGrafter"/>
</dbReference>
<dbReference type="Gene3D" id="1.10.1200.10">
    <property type="entry name" value="ACP-like"/>
    <property type="match status" value="1"/>
</dbReference>
<keyword evidence="6" id="KW-1185">Reference proteome</keyword>
<dbReference type="InterPro" id="IPR020845">
    <property type="entry name" value="AMP-binding_CS"/>
</dbReference>
<dbReference type="Pfam" id="PF13193">
    <property type="entry name" value="AMP-binding_C"/>
    <property type="match status" value="1"/>
</dbReference>
<feature type="non-terminal residue" evidence="5">
    <location>
        <position position="679"/>
    </location>
</feature>
<comment type="caution">
    <text evidence="5">The sequence shown here is derived from an EMBL/GenBank/DDBJ whole genome shotgun (WGS) entry which is preliminary data.</text>
</comment>
<dbReference type="InterPro" id="IPR006162">
    <property type="entry name" value="Ppantetheine_attach_site"/>
</dbReference>
<dbReference type="PANTHER" id="PTHR45527:SF1">
    <property type="entry name" value="FATTY ACID SYNTHASE"/>
    <property type="match status" value="1"/>
</dbReference>
<dbReference type="InterPro" id="IPR042099">
    <property type="entry name" value="ANL_N_sf"/>
</dbReference>
<dbReference type="AlphaFoldDB" id="A0A1Y1YAQ9"/>
<keyword evidence="1" id="KW-0596">Phosphopantetheine</keyword>
<dbReference type="InterPro" id="IPR000873">
    <property type="entry name" value="AMP-dep_synth/lig_dom"/>
</dbReference>
<dbReference type="Pfam" id="PF00668">
    <property type="entry name" value="Condensation"/>
    <property type="match status" value="1"/>
</dbReference>
<dbReference type="FunFam" id="3.40.50.980:FF:000001">
    <property type="entry name" value="Non-ribosomal peptide synthetase"/>
    <property type="match status" value="1"/>
</dbReference>
<dbReference type="GO" id="GO:0043041">
    <property type="term" value="P:amino acid activation for nonribosomal peptide biosynthetic process"/>
    <property type="evidence" value="ECO:0007669"/>
    <property type="project" value="TreeGrafter"/>
</dbReference>
<dbReference type="Pfam" id="PF00550">
    <property type="entry name" value="PP-binding"/>
    <property type="match status" value="1"/>
</dbReference>
<dbReference type="SUPFAM" id="SSF47336">
    <property type="entry name" value="ACP-like"/>
    <property type="match status" value="1"/>
</dbReference>
<accession>A0A1Y1YAQ9</accession>
<evidence type="ECO:0000313" key="5">
    <source>
        <dbReference type="EMBL" id="ORX95053.1"/>
    </source>
</evidence>
<dbReference type="GO" id="GO:0016874">
    <property type="term" value="F:ligase activity"/>
    <property type="evidence" value="ECO:0007669"/>
    <property type="project" value="UniProtKB-KW"/>
</dbReference>
<sequence length="679" mass="74926">MTILTAWSCVLSRMSGQDDIIIGSPSANRNHLIGFFVNTLALRIDLTGSPTMRQLLERVQKTSLDAQNHQDLPFEQVVDIVQLPQSLSHTPLFQVMFVLQNNEMTDLQLPGLEITNVDTGYDVAKFDLTLGLFELEDGVMGSMSYSTALFDRVTVVRHVGYLCSMLREMLVDVDRLAMSVDLLSPAERELVLGEWNDTQQDYPLELCIHHLFEQQVERTPQATALVFDGQSLTYAELNELANRLAYQLIILGVQPESVVAICAERSVAMVAGVLAILKAGKAYIPPDPSYASDRLRDILLDSSPHIVVADTLGQQALGEGVQTSWRQNRAQTASSYESHFSGGKSVNSLTNPQVAGLTSSNLAYIIYTSGSTGKPKGVMVEHRGLSNLVYGIRTSCSSFHSPLTAVPVLGFSGDVVPIGRPIASKCIYILDEHRQLVPLGATGELYIGGAGVARGYLNRPDLTAQVFLRDPFSGEQDARMYKTGDQARYLADGNIVFLGRNDHQVKIRGFRIELGEIEARLTEHMLVHLAAVIAMGEESARKLVAYVVAKHHDQLVHTLRSYLRLCLPDYMVPAAFVRLDSLPLNSNGKLDRKALPAPDNEAFAHHFHEEPHGEVETTMARIWSELLHLDVVSRHDNFFSLGGHSLLAVQLIERLRCVGLTLTIRHLFSTPTLSALARS</sequence>
<dbReference type="Gene3D" id="3.30.559.10">
    <property type="entry name" value="Chloramphenicol acetyltransferase-like domain"/>
    <property type="match status" value="1"/>
</dbReference>
<dbReference type="InterPro" id="IPR025110">
    <property type="entry name" value="AMP-bd_C"/>
</dbReference>
<dbReference type="Gene3D" id="3.30.559.30">
    <property type="entry name" value="Nonribosomal peptide synthetase, condensation domain"/>
    <property type="match status" value="1"/>
</dbReference>